<dbReference type="Proteomes" id="UP000315369">
    <property type="component" value="Unassembled WGS sequence"/>
</dbReference>
<proteinExistence type="predicted"/>
<gene>
    <name evidence="1" type="ORF">FJV41_44695</name>
</gene>
<comment type="caution">
    <text evidence="1">The sequence shown here is derived from an EMBL/GenBank/DDBJ whole genome shotgun (WGS) entry which is preliminary data.</text>
</comment>
<protein>
    <submittedName>
        <fullName evidence="1">TIGR02265 family protein</fullName>
    </submittedName>
</protein>
<evidence type="ECO:0000313" key="2">
    <source>
        <dbReference type="Proteomes" id="UP000315369"/>
    </source>
</evidence>
<sequence length="206" mass="22920">MTVIAFRSREREVIDPGCELERRLGLTASEDRARGMFFLGVLDVVRRESGETAAARCLAASGERRFVPFFLYPVSAFLRMSFAAAEVLAPRLGGFETAMRIIGAQATHDFLDSVVGRSFLMLAAGDPRRLINNLPSGYRTAVTYGERHVTWTGAHEGCFNVFRDFMPHTYHEGVLLAVLQAVGTRVARVRGRPLSLLDCEYVMSWA</sequence>
<dbReference type="EMBL" id="VIFM01000348">
    <property type="protein sequence ID" value="TQF09415.1"/>
    <property type="molecule type" value="Genomic_DNA"/>
</dbReference>
<dbReference type="Pfam" id="PF09536">
    <property type="entry name" value="DUF2378"/>
    <property type="match status" value="1"/>
</dbReference>
<dbReference type="RefSeq" id="WP_141648747.1">
    <property type="nucleotide sequence ID" value="NZ_VIFM01000348.1"/>
</dbReference>
<dbReference type="AlphaFoldDB" id="A0A540WK78"/>
<accession>A0A540WK78</accession>
<dbReference type="InterPro" id="IPR011751">
    <property type="entry name" value="Mxa_paralog_2265"/>
</dbReference>
<organism evidence="1 2">
    <name type="scientific">Myxococcus llanfairpwllgwyngyllgogerychwyrndrobwllllantysiliogogogochensis</name>
    <dbReference type="NCBI Taxonomy" id="2590453"/>
    <lineage>
        <taxon>Bacteria</taxon>
        <taxon>Pseudomonadati</taxon>
        <taxon>Myxococcota</taxon>
        <taxon>Myxococcia</taxon>
        <taxon>Myxococcales</taxon>
        <taxon>Cystobacterineae</taxon>
        <taxon>Myxococcaceae</taxon>
        <taxon>Myxococcus</taxon>
    </lineage>
</organism>
<reference evidence="1 2" key="1">
    <citation type="submission" date="2019-06" db="EMBL/GenBank/DDBJ databases">
        <authorList>
            <person name="Livingstone P."/>
            <person name="Whitworth D."/>
        </authorList>
    </citation>
    <scope>NUCLEOTIDE SEQUENCE [LARGE SCALE GENOMIC DNA]</scope>
    <source>
        <strain evidence="1 2">AM401</strain>
    </source>
</reference>
<keyword evidence="2" id="KW-1185">Reference proteome</keyword>
<dbReference type="OrthoDB" id="5523318at2"/>
<dbReference type="NCBIfam" id="TIGR02265">
    <property type="entry name" value="Mxa_TIGR02265"/>
    <property type="match status" value="1"/>
</dbReference>
<name>A0A540WK78_9BACT</name>
<evidence type="ECO:0000313" key="1">
    <source>
        <dbReference type="EMBL" id="TQF09415.1"/>
    </source>
</evidence>